<keyword evidence="3" id="KW-0408">Iron</keyword>
<proteinExistence type="predicted"/>
<evidence type="ECO:0000256" key="2">
    <source>
        <dbReference type="ARBA" id="ARBA00022723"/>
    </source>
</evidence>
<dbReference type="InterPro" id="IPR040087">
    <property type="entry name" value="MJ0021-like"/>
</dbReference>
<name>A0A833A1I5_9CREN</name>
<evidence type="ECO:0000313" key="7">
    <source>
        <dbReference type="Proteomes" id="UP000600071"/>
    </source>
</evidence>
<gene>
    <name evidence="6" type="ORF">EYH50_02320</name>
</gene>
<dbReference type="SFLD" id="SFLDG01108">
    <property type="entry name" value="Uncharacterised_Radical_SAM_Su"/>
    <property type="match status" value="1"/>
</dbReference>
<evidence type="ECO:0000313" key="6">
    <source>
        <dbReference type="EMBL" id="HIQ23866.1"/>
    </source>
</evidence>
<accession>A0A833A1I5</accession>
<dbReference type="AlphaFoldDB" id="A0A833A1I5"/>
<dbReference type="GO" id="GO:0051536">
    <property type="term" value="F:iron-sulfur cluster binding"/>
    <property type="evidence" value="ECO:0007669"/>
    <property type="project" value="UniProtKB-KW"/>
</dbReference>
<dbReference type="PROSITE" id="PS51918">
    <property type="entry name" value="RADICAL_SAM"/>
    <property type="match status" value="1"/>
</dbReference>
<dbReference type="GO" id="GO:0046872">
    <property type="term" value="F:metal ion binding"/>
    <property type="evidence" value="ECO:0007669"/>
    <property type="project" value="UniProtKB-KW"/>
</dbReference>
<dbReference type="InterPro" id="IPR058240">
    <property type="entry name" value="rSAM_sf"/>
</dbReference>
<evidence type="ECO:0000259" key="5">
    <source>
        <dbReference type="PROSITE" id="PS51918"/>
    </source>
</evidence>
<dbReference type="SUPFAM" id="SSF102114">
    <property type="entry name" value="Radical SAM enzymes"/>
    <property type="match status" value="1"/>
</dbReference>
<evidence type="ECO:0000256" key="1">
    <source>
        <dbReference type="ARBA" id="ARBA00022691"/>
    </source>
</evidence>
<organism evidence="6 7">
    <name type="scientific">Pyrodictium delaneyi</name>
    <dbReference type="NCBI Taxonomy" id="1273541"/>
    <lineage>
        <taxon>Archaea</taxon>
        <taxon>Thermoproteota</taxon>
        <taxon>Thermoprotei</taxon>
        <taxon>Desulfurococcales</taxon>
        <taxon>Pyrodictiaceae</taxon>
        <taxon>Pyrodictium</taxon>
    </lineage>
</organism>
<feature type="domain" description="Radical SAM core" evidence="5">
    <location>
        <begin position="24"/>
        <end position="242"/>
    </location>
</feature>
<keyword evidence="1" id="KW-0949">S-adenosyl-L-methionine</keyword>
<comment type="caution">
    <text evidence="6">The sequence shown here is derived from an EMBL/GenBank/DDBJ whole genome shotgun (WGS) entry which is preliminary data.</text>
</comment>
<dbReference type="InterPro" id="IPR013785">
    <property type="entry name" value="Aldolase_TIM"/>
</dbReference>
<dbReference type="Gene3D" id="3.20.20.70">
    <property type="entry name" value="Aldolase class I"/>
    <property type="match status" value="1"/>
</dbReference>
<dbReference type="PANTHER" id="PTHR43288:SF1">
    <property type="entry name" value="GLYCYL-RADICAL ENZYME ACTIVATING ENZYME MJ0021-RELATED"/>
    <property type="match status" value="1"/>
</dbReference>
<protein>
    <submittedName>
        <fullName evidence="6">Radical SAM protein</fullName>
    </submittedName>
</protein>
<keyword evidence="4" id="KW-0411">Iron-sulfur</keyword>
<dbReference type="EMBL" id="DQVR01000050">
    <property type="protein sequence ID" value="HIQ23866.1"/>
    <property type="molecule type" value="Genomic_DNA"/>
</dbReference>
<keyword evidence="2" id="KW-0479">Metal-binding</keyword>
<evidence type="ECO:0000256" key="3">
    <source>
        <dbReference type="ARBA" id="ARBA00023004"/>
    </source>
</evidence>
<sequence length="349" mass="39596">MLRKVELVEEIYALVGTMPLGCMHCIRGSKVVIFITGLCDDKCFYCPVSPDKLYHDITRVDEEPVYSLEDIVYEVYRIGADGASITGGDPLVKVERTIKTIRLLKELFDDGFHIHLYTSGRYASSSVLLELERAGLDEIRFHVVGDWVLKRIDLALKTLRDVEVGVEIPVFPDRVEKTKHLIKKLDQMGVKFINLNELEVSENNIRAILLHGYKLEDNKPVVKRSREAALEIVRWTSRNTSRITVHFCPAVYKDRVQMRIRLIRKAMRMAKPYEEITADGMIVVLEAEPVGQALELVDKGFGERIGDKVVLHPRIQLPGARVRSRYPVASVASLPLELQGITENSNDTS</sequence>
<dbReference type="CDD" id="cd01335">
    <property type="entry name" value="Radical_SAM"/>
    <property type="match status" value="1"/>
</dbReference>
<dbReference type="SFLD" id="SFLDS00029">
    <property type="entry name" value="Radical_SAM"/>
    <property type="match status" value="1"/>
</dbReference>
<dbReference type="Pfam" id="PF04055">
    <property type="entry name" value="Radical_SAM"/>
    <property type="match status" value="1"/>
</dbReference>
<dbReference type="Proteomes" id="UP000600071">
    <property type="component" value="Unassembled WGS sequence"/>
</dbReference>
<dbReference type="GO" id="GO:0003824">
    <property type="term" value="F:catalytic activity"/>
    <property type="evidence" value="ECO:0007669"/>
    <property type="project" value="InterPro"/>
</dbReference>
<dbReference type="PANTHER" id="PTHR43288">
    <property type="entry name" value="BIOTIN SYNTHASE-RELATED PROTEIN, RADICAL SAM SUPERFAMILY"/>
    <property type="match status" value="1"/>
</dbReference>
<evidence type="ECO:0000256" key="4">
    <source>
        <dbReference type="ARBA" id="ARBA00023014"/>
    </source>
</evidence>
<reference evidence="6" key="1">
    <citation type="journal article" date="2020" name="ISME J.">
        <title>Gammaproteobacteria mediating utilization of methyl-, sulfur- and petroleum organic compounds in deep ocean hydrothermal plumes.</title>
        <authorList>
            <person name="Zhou Z."/>
            <person name="Liu Y."/>
            <person name="Pan J."/>
            <person name="Cron B.R."/>
            <person name="Toner B.M."/>
            <person name="Anantharaman K."/>
            <person name="Breier J.A."/>
            <person name="Dick G.J."/>
            <person name="Li M."/>
        </authorList>
    </citation>
    <scope>NUCLEOTIDE SEQUENCE</scope>
    <source>
        <strain evidence="6">SZUA-1523</strain>
    </source>
</reference>
<dbReference type="InterPro" id="IPR007197">
    <property type="entry name" value="rSAM"/>
</dbReference>